<evidence type="ECO:0000313" key="2">
    <source>
        <dbReference type="EMBL" id="CAG04131.1"/>
    </source>
</evidence>
<reference evidence="2" key="1">
    <citation type="journal article" date="2004" name="Nature">
        <title>Genome duplication in the teleost fish Tetraodon nigroviridis reveals the early vertebrate proto-karyotype.</title>
        <authorList>
            <person name="Jaillon O."/>
            <person name="Aury J.-M."/>
            <person name="Brunet F."/>
            <person name="Petit J.-L."/>
            <person name="Stange-Thomann N."/>
            <person name="Mauceli E."/>
            <person name="Bouneau L."/>
            <person name="Fischer C."/>
            <person name="Ozouf-Costaz C."/>
            <person name="Bernot A."/>
            <person name="Nicaud S."/>
            <person name="Jaffe D."/>
            <person name="Fisher S."/>
            <person name="Lutfalla G."/>
            <person name="Dossat C."/>
            <person name="Segurens B."/>
            <person name="Dasilva C."/>
            <person name="Salanoubat M."/>
            <person name="Levy M."/>
            <person name="Boudet N."/>
            <person name="Castellano S."/>
            <person name="Anthouard V."/>
            <person name="Jubin C."/>
            <person name="Castelli V."/>
            <person name="Katinka M."/>
            <person name="Vacherie B."/>
            <person name="Biemont C."/>
            <person name="Skalli Z."/>
            <person name="Cattolico L."/>
            <person name="Poulain J."/>
            <person name="De Berardinis V."/>
            <person name="Cruaud C."/>
            <person name="Duprat S."/>
            <person name="Brottier P."/>
            <person name="Coutanceau J.-P."/>
            <person name="Gouzy J."/>
            <person name="Parra G."/>
            <person name="Lardier G."/>
            <person name="Chapple C."/>
            <person name="McKernan K.J."/>
            <person name="McEwan P."/>
            <person name="Bosak S."/>
            <person name="Kellis M."/>
            <person name="Volff J.-N."/>
            <person name="Guigo R."/>
            <person name="Zody M.C."/>
            <person name="Mesirov J."/>
            <person name="Lindblad-Toh K."/>
            <person name="Birren B."/>
            <person name="Nusbaum C."/>
            <person name="Kahn D."/>
            <person name="Robinson-Rechavi M."/>
            <person name="Laudet V."/>
            <person name="Schachter V."/>
            <person name="Quetier F."/>
            <person name="Saurin W."/>
            <person name="Scarpelli C."/>
            <person name="Wincker P."/>
            <person name="Lander E.S."/>
            <person name="Weissenbach J."/>
            <person name="Roest Crollius H."/>
        </authorList>
    </citation>
    <scope>NUCLEOTIDE SEQUENCE [LARGE SCALE GENOMIC DNA]</scope>
</reference>
<organism evidence="2">
    <name type="scientific">Tetraodon nigroviridis</name>
    <name type="common">Spotted green pufferfish</name>
    <name type="synonym">Chelonodon nigroviridis</name>
    <dbReference type="NCBI Taxonomy" id="99883"/>
    <lineage>
        <taxon>Eukaryota</taxon>
        <taxon>Metazoa</taxon>
        <taxon>Chordata</taxon>
        <taxon>Craniata</taxon>
        <taxon>Vertebrata</taxon>
        <taxon>Euteleostomi</taxon>
        <taxon>Actinopterygii</taxon>
        <taxon>Neopterygii</taxon>
        <taxon>Teleostei</taxon>
        <taxon>Neoteleostei</taxon>
        <taxon>Acanthomorphata</taxon>
        <taxon>Eupercaria</taxon>
        <taxon>Tetraodontiformes</taxon>
        <taxon>Tetradontoidea</taxon>
        <taxon>Tetraodontidae</taxon>
        <taxon>Tetraodon</taxon>
    </lineage>
</organism>
<evidence type="ECO:0000256" key="1">
    <source>
        <dbReference type="SAM" id="MobiDB-lite"/>
    </source>
</evidence>
<accession>Q4S5F1</accession>
<feature type="region of interest" description="Disordered" evidence="1">
    <location>
        <begin position="67"/>
        <end position="149"/>
    </location>
</feature>
<dbReference type="OrthoDB" id="74314at2759"/>
<sequence>MHFSRKYVPTRCPPPDGSALPVQAVHVRASPEKLREAPEGTWPPPGGKMRISKAKGAVVVKAVRRHPSPQSLEAAWSGSTPAPEAPPSPERRTADTDAAETGMEGHPGGGLVRGRRKGFRPPDVRTIFSPGEKDPRVKQESGEGHSFEPGGEHTWCDRCCSYIFQQGLTCAGKAYRGGWRGPVDQQPQTCLSKGHLLFIRLYFIL</sequence>
<feature type="region of interest" description="Disordered" evidence="1">
    <location>
        <begin position="1"/>
        <end position="53"/>
    </location>
</feature>
<dbReference type="EMBL" id="CAAE01014731">
    <property type="protein sequence ID" value="CAG04131.1"/>
    <property type="molecule type" value="Genomic_DNA"/>
</dbReference>
<comment type="caution">
    <text evidence="2">The sequence shown here is derived from an EMBL/GenBank/DDBJ whole genome shotgun (WGS) entry which is preliminary data.</text>
</comment>
<reference evidence="2" key="2">
    <citation type="submission" date="2004-02" db="EMBL/GenBank/DDBJ databases">
        <authorList>
            <consortium name="Genoscope"/>
            <consortium name="Whitehead Institute Centre for Genome Research"/>
        </authorList>
    </citation>
    <scope>NUCLEOTIDE SEQUENCE</scope>
</reference>
<name>Q4S5F1_TETNG</name>
<gene>
    <name evidence="2" type="ORF">GSTENG00023763001</name>
</gene>
<feature type="compositionally biased region" description="Basic and acidic residues" evidence="1">
    <location>
        <begin position="131"/>
        <end position="149"/>
    </location>
</feature>
<proteinExistence type="predicted"/>
<protein>
    <submittedName>
        <fullName evidence="2">(spotted green pufferfish) hypothetical protein</fullName>
    </submittedName>
</protein>
<dbReference type="KEGG" id="tng:GSTEN00023763G001"/>
<feature type="compositionally biased region" description="Basic and acidic residues" evidence="1">
    <location>
        <begin position="29"/>
        <end position="38"/>
    </location>
</feature>
<dbReference type="AlphaFoldDB" id="Q4S5F1"/>